<organism evidence="1 2">
    <name type="scientific">Zosterops borbonicus</name>
    <dbReference type="NCBI Taxonomy" id="364589"/>
    <lineage>
        <taxon>Eukaryota</taxon>
        <taxon>Metazoa</taxon>
        <taxon>Chordata</taxon>
        <taxon>Craniata</taxon>
        <taxon>Vertebrata</taxon>
        <taxon>Euteleostomi</taxon>
        <taxon>Archelosauria</taxon>
        <taxon>Archosauria</taxon>
        <taxon>Dinosauria</taxon>
        <taxon>Saurischia</taxon>
        <taxon>Theropoda</taxon>
        <taxon>Coelurosauria</taxon>
        <taxon>Aves</taxon>
        <taxon>Neognathae</taxon>
        <taxon>Neoaves</taxon>
        <taxon>Telluraves</taxon>
        <taxon>Australaves</taxon>
        <taxon>Passeriformes</taxon>
        <taxon>Sylvioidea</taxon>
        <taxon>Zosteropidae</taxon>
        <taxon>Zosterops</taxon>
    </lineage>
</organism>
<keyword evidence="2" id="KW-1185">Reference proteome</keyword>
<dbReference type="AlphaFoldDB" id="A0A8K1GMC9"/>
<sequence>MDPLFLWESRANRLSWCSESQVLSRIIEQFVLKEILKTISFHPPAMGRDTFCYPRVLQAPSDLALDTARDEAATASLGTLCQDLTTSTGKNFFLLFNLNLPFSQDLEEVLKCTANLSCNNCV</sequence>
<proteinExistence type="predicted"/>
<reference evidence="1" key="1">
    <citation type="submission" date="2019-04" db="EMBL/GenBank/DDBJ databases">
        <title>Genome assembly of Zosterops borbonicus 15179.</title>
        <authorList>
            <person name="Leroy T."/>
            <person name="Anselmetti Y."/>
            <person name="Tilak M.-K."/>
            <person name="Nabholz B."/>
        </authorList>
    </citation>
    <scope>NUCLEOTIDE SEQUENCE</scope>
    <source>
        <strain evidence="1">HGM_15179</strain>
        <tissue evidence="1">Muscle</tissue>
    </source>
</reference>
<name>A0A8K1GMC9_9PASS</name>
<protein>
    <submittedName>
        <fullName evidence="1">Uncharacterized protein</fullName>
    </submittedName>
</protein>
<dbReference type="Proteomes" id="UP000796761">
    <property type="component" value="Unassembled WGS sequence"/>
</dbReference>
<dbReference type="OrthoDB" id="10258914at2759"/>
<evidence type="ECO:0000313" key="2">
    <source>
        <dbReference type="Proteomes" id="UP000796761"/>
    </source>
</evidence>
<dbReference type="EMBL" id="SWJQ01000144">
    <property type="protein sequence ID" value="TRZ20602.1"/>
    <property type="molecule type" value="Genomic_DNA"/>
</dbReference>
<evidence type="ECO:0000313" key="1">
    <source>
        <dbReference type="EMBL" id="TRZ20602.1"/>
    </source>
</evidence>
<comment type="caution">
    <text evidence="1">The sequence shown here is derived from an EMBL/GenBank/DDBJ whole genome shotgun (WGS) entry which is preliminary data.</text>
</comment>
<gene>
    <name evidence="1" type="ORF">HGM15179_006499</name>
</gene>
<accession>A0A8K1GMC9</accession>